<dbReference type="Proteomes" id="UP000593567">
    <property type="component" value="Unassembled WGS sequence"/>
</dbReference>
<keyword evidence="4" id="KW-1185">Reference proteome</keyword>
<keyword evidence="1" id="KW-0862">Zinc</keyword>
<reference evidence="3" key="1">
    <citation type="submission" date="2020-06" db="EMBL/GenBank/DDBJ databases">
        <title>Draft genome of Bugula neritina, a colonial animal packing powerful symbionts and potential medicines.</title>
        <authorList>
            <person name="Rayko M."/>
        </authorList>
    </citation>
    <scope>NUCLEOTIDE SEQUENCE [LARGE SCALE GENOMIC DNA]</scope>
    <source>
        <strain evidence="3">Kwan_BN1</strain>
    </source>
</reference>
<name>A0A7J7JNF7_BUGNE</name>
<proteinExistence type="predicted"/>
<evidence type="ECO:0000313" key="4">
    <source>
        <dbReference type="Proteomes" id="UP000593567"/>
    </source>
</evidence>
<sequence>MMQLDDVVSSTTTGPRVEEAMHRTVRWLDRCLKANEREHDQALFPIVQGGLDEELRRKCAAELTKEKYTVTLLVACLVVKLKMIFGKWLPFLLLHCQKTSQDIPWV</sequence>
<dbReference type="InterPro" id="IPR002616">
    <property type="entry name" value="tRNA_ribo_trans-like"/>
</dbReference>
<gene>
    <name evidence="3" type="ORF">EB796_013793</name>
</gene>
<dbReference type="PANTHER" id="PTHR43530:SF1">
    <property type="entry name" value="QUEUINE TRNA-RIBOSYLTRANSFERASE CATALYTIC SUBUNIT 1"/>
    <property type="match status" value="1"/>
</dbReference>
<organism evidence="3 4">
    <name type="scientific">Bugula neritina</name>
    <name type="common">Brown bryozoan</name>
    <name type="synonym">Sertularia neritina</name>
    <dbReference type="NCBI Taxonomy" id="10212"/>
    <lineage>
        <taxon>Eukaryota</taxon>
        <taxon>Metazoa</taxon>
        <taxon>Spiralia</taxon>
        <taxon>Lophotrochozoa</taxon>
        <taxon>Bryozoa</taxon>
        <taxon>Gymnolaemata</taxon>
        <taxon>Cheilostomatida</taxon>
        <taxon>Flustrina</taxon>
        <taxon>Buguloidea</taxon>
        <taxon>Bugulidae</taxon>
        <taxon>Bugula</taxon>
    </lineage>
</organism>
<dbReference type="Gene3D" id="3.20.20.105">
    <property type="entry name" value="Queuine tRNA-ribosyltransferase-like"/>
    <property type="match status" value="1"/>
</dbReference>
<dbReference type="GO" id="GO:0006400">
    <property type="term" value="P:tRNA modification"/>
    <property type="evidence" value="ECO:0007669"/>
    <property type="project" value="InterPro"/>
</dbReference>
<protein>
    <submittedName>
        <fullName evidence="3">Tgt</fullName>
    </submittedName>
</protein>
<evidence type="ECO:0000313" key="3">
    <source>
        <dbReference type="EMBL" id="KAF6027892.1"/>
    </source>
</evidence>
<dbReference type="SUPFAM" id="SSF51713">
    <property type="entry name" value="tRNA-guanine transglycosylase"/>
    <property type="match status" value="1"/>
</dbReference>
<dbReference type="Pfam" id="PF01702">
    <property type="entry name" value="TGT"/>
    <property type="match status" value="1"/>
</dbReference>
<dbReference type="NCBIfam" id="TIGR00449">
    <property type="entry name" value="tgt_general"/>
    <property type="match status" value="1"/>
</dbReference>
<dbReference type="OrthoDB" id="10249838at2759"/>
<dbReference type="InterPro" id="IPR036511">
    <property type="entry name" value="TGT-like_sf"/>
</dbReference>
<dbReference type="PANTHER" id="PTHR43530">
    <property type="entry name" value="QUEUINE TRNA-RIBOSYLTRANSFERASE CATALYTIC SUBUNIT 1"/>
    <property type="match status" value="1"/>
</dbReference>
<dbReference type="AlphaFoldDB" id="A0A7J7JNF7"/>
<dbReference type="GO" id="GO:0005829">
    <property type="term" value="C:cytosol"/>
    <property type="evidence" value="ECO:0007669"/>
    <property type="project" value="TreeGrafter"/>
</dbReference>
<dbReference type="EMBL" id="VXIV02002008">
    <property type="protein sequence ID" value="KAF6027892.1"/>
    <property type="molecule type" value="Genomic_DNA"/>
</dbReference>
<evidence type="ECO:0000259" key="2">
    <source>
        <dbReference type="Pfam" id="PF01702"/>
    </source>
</evidence>
<accession>A0A7J7JNF7</accession>
<feature type="domain" description="tRNA-guanine(15) transglycosylase-like" evidence="2">
    <location>
        <begin position="1"/>
        <end position="69"/>
    </location>
</feature>
<evidence type="ECO:0000256" key="1">
    <source>
        <dbReference type="ARBA" id="ARBA00022833"/>
    </source>
</evidence>
<dbReference type="GO" id="GO:0008479">
    <property type="term" value="F:tRNA-guanosine(34) queuine transglycosylase activity"/>
    <property type="evidence" value="ECO:0007669"/>
    <property type="project" value="TreeGrafter"/>
</dbReference>
<comment type="caution">
    <text evidence="3">The sequence shown here is derived from an EMBL/GenBank/DDBJ whole genome shotgun (WGS) entry which is preliminary data.</text>
</comment>